<reference evidence="1 2" key="1">
    <citation type="submission" date="2011-02" db="EMBL/GenBank/DDBJ databases">
        <title>The Genome Sequence of Sphaeroforma arctica JP610.</title>
        <authorList>
            <consortium name="The Broad Institute Genome Sequencing Platform"/>
            <person name="Russ C."/>
            <person name="Cuomo C."/>
            <person name="Young S.K."/>
            <person name="Zeng Q."/>
            <person name="Gargeya S."/>
            <person name="Alvarado L."/>
            <person name="Berlin A."/>
            <person name="Chapman S.B."/>
            <person name="Chen Z."/>
            <person name="Freedman E."/>
            <person name="Gellesch M."/>
            <person name="Goldberg J."/>
            <person name="Griggs A."/>
            <person name="Gujja S."/>
            <person name="Heilman E."/>
            <person name="Heiman D."/>
            <person name="Howarth C."/>
            <person name="Mehta T."/>
            <person name="Neiman D."/>
            <person name="Pearson M."/>
            <person name="Roberts A."/>
            <person name="Saif S."/>
            <person name="Shea T."/>
            <person name="Shenoy N."/>
            <person name="Sisk P."/>
            <person name="Stolte C."/>
            <person name="Sykes S."/>
            <person name="White J."/>
            <person name="Yandava C."/>
            <person name="Burger G."/>
            <person name="Gray M.W."/>
            <person name="Holland P.W.H."/>
            <person name="King N."/>
            <person name="Lang F.B.F."/>
            <person name="Roger A.J."/>
            <person name="Ruiz-Trillo I."/>
            <person name="Haas B."/>
            <person name="Nusbaum C."/>
            <person name="Birren B."/>
        </authorList>
    </citation>
    <scope>NUCLEOTIDE SEQUENCE [LARGE SCALE GENOMIC DNA]</scope>
    <source>
        <strain evidence="1 2">JP610</strain>
    </source>
</reference>
<protein>
    <submittedName>
        <fullName evidence="1">Uncharacterized protein</fullName>
    </submittedName>
</protein>
<proteinExistence type="predicted"/>
<name>A0A0L0GGS8_9EUKA</name>
<evidence type="ECO:0000313" key="1">
    <source>
        <dbReference type="EMBL" id="KNC87548.1"/>
    </source>
</evidence>
<dbReference type="GeneID" id="25900876"/>
<keyword evidence="2" id="KW-1185">Reference proteome</keyword>
<evidence type="ECO:0000313" key="2">
    <source>
        <dbReference type="Proteomes" id="UP000054560"/>
    </source>
</evidence>
<gene>
    <name evidence="1" type="ORF">SARC_00372</name>
</gene>
<dbReference type="AlphaFoldDB" id="A0A0L0GGS8"/>
<organism evidence="1 2">
    <name type="scientific">Sphaeroforma arctica JP610</name>
    <dbReference type="NCBI Taxonomy" id="667725"/>
    <lineage>
        <taxon>Eukaryota</taxon>
        <taxon>Ichthyosporea</taxon>
        <taxon>Ichthyophonida</taxon>
        <taxon>Sphaeroforma</taxon>
    </lineage>
</organism>
<dbReference type="EMBL" id="KQ241606">
    <property type="protein sequence ID" value="KNC87548.1"/>
    <property type="molecule type" value="Genomic_DNA"/>
</dbReference>
<accession>A0A0L0GGS8</accession>
<dbReference type="Proteomes" id="UP000054560">
    <property type="component" value="Unassembled WGS sequence"/>
</dbReference>
<dbReference type="RefSeq" id="XP_014161450.1">
    <property type="nucleotide sequence ID" value="XM_014305975.1"/>
</dbReference>
<sequence>MALGDGTELGGSGRIIALTHKPAFSMQLKIEVEIFDDSADDDPANGCTNDSCKGRLVYTANKGLAHYPLPDDDLDEFVLVSIDVPPFPLKGNVADRASINPDNIHFIVPLKLLNNESLNFAASELADALFPLVNDVSISKDSTLLAAVC</sequence>